<name>A0A6A2X762_HIBSY</name>
<gene>
    <name evidence="1" type="ORF">F3Y22_tig00112738pilonHSYRG00825</name>
</gene>
<dbReference type="Proteomes" id="UP000436088">
    <property type="component" value="Unassembled WGS sequence"/>
</dbReference>
<dbReference type="EMBL" id="VEPZ02001641">
    <property type="protein sequence ID" value="KAE8664890.1"/>
    <property type="molecule type" value="Genomic_DNA"/>
</dbReference>
<comment type="caution">
    <text evidence="1">The sequence shown here is derived from an EMBL/GenBank/DDBJ whole genome shotgun (WGS) entry which is preliminary data.</text>
</comment>
<proteinExistence type="predicted"/>
<evidence type="ECO:0000313" key="2">
    <source>
        <dbReference type="Proteomes" id="UP000436088"/>
    </source>
</evidence>
<protein>
    <submittedName>
        <fullName evidence="1">Uncharacterized protein</fullName>
    </submittedName>
</protein>
<keyword evidence="2" id="KW-1185">Reference proteome</keyword>
<evidence type="ECO:0000313" key="1">
    <source>
        <dbReference type="EMBL" id="KAE8664890.1"/>
    </source>
</evidence>
<organism evidence="1 2">
    <name type="scientific">Hibiscus syriacus</name>
    <name type="common">Rose of Sharon</name>
    <dbReference type="NCBI Taxonomy" id="106335"/>
    <lineage>
        <taxon>Eukaryota</taxon>
        <taxon>Viridiplantae</taxon>
        <taxon>Streptophyta</taxon>
        <taxon>Embryophyta</taxon>
        <taxon>Tracheophyta</taxon>
        <taxon>Spermatophyta</taxon>
        <taxon>Magnoliopsida</taxon>
        <taxon>eudicotyledons</taxon>
        <taxon>Gunneridae</taxon>
        <taxon>Pentapetalae</taxon>
        <taxon>rosids</taxon>
        <taxon>malvids</taxon>
        <taxon>Malvales</taxon>
        <taxon>Malvaceae</taxon>
        <taxon>Malvoideae</taxon>
        <taxon>Hibiscus</taxon>
    </lineage>
</organism>
<sequence>MLHRYNQSKSIFTSNCGSDKNITTPQISPFPRYTLNNPGTSSSYLLTNQQHRRQAEIFFYQSLRQQNPENRTSGDYSLLQAEEQHHRAFCYGSRWPPHFINEIIHVLRVKRVGSEERVLASSLLDNPMDRKNSSFGKRMLSGWAKRSSGRFLMRFEIWVLEKP</sequence>
<accession>A0A6A2X762</accession>
<dbReference type="AlphaFoldDB" id="A0A6A2X762"/>
<reference evidence="1" key="1">
    <citation type="submission" date="2019-09" db="EMBL/GenBank/DDBJ databases">
        <title>Draft genome information of white flower Hibiscus syriacus.</title>
        <authorList>
            <person name="Kim Y.-M."/>
        </authorList>
    </citation>
    <scope>NUCLEOTIDE SEQUENCE [LARGE SCALE GENOMIC DNA]</scope>
    <source>
        <strain evidence="1">YM2019G1</strain>
    </source>
</reference>